<sequence length="93" mass="10951">MVCMLVLPKLMESTYFVFTNRRASKEQKAKDTSSIRESLNTLCKILAEGDEEKIRELETRLHRLQLREICKEMQQGHEIRITTVRNLQTSLLQ</sequence>
<dbReference type="WBParaSite" id="TMUE_3000013644.1">
    <property type="protein sequence ID" value="TMUE_3000013644.1"/>
    <property type="gene ID" value="WBGene00288289"/>
</dbReference>
<proteinExistence type="predicted"/>
<name>A0A5S6R2W4_TRIMR</name>
<dbReference type="Proteomes" id="UP000046395">
    <property type="component" value="Unassembled WGS sequence"/>
</dbReference>
<evidence type="ECO:0000313" key="2">
    <source>
        <dbReference type="WBParaSite" id="TMUE_3000013644.1"/>
    </source>
</evidence>
<organism evidence="1 2">
    <name type="scientific">Trichuris muris</name>
    <name type="common">Mouse whipworm</name>
    <dbReference type="NCBI Taxonomy" id="70415"/>
    <lineage>
        <taxon>Eukaryota</taxon>
        <taxon>Metazoa</taxon>
        <taxon>Ecdysozoa</taxon>
        <taxon>Nematoda</taxon>
        <taxon>Enoplea</taxon>
        <taxon>Dorylaimia</taxon>
        <taxon>Trichinellida</taxon>
        <taxon>Trichuridae</taxon>
        <taxon>Trichuris</taxon>
    </lineage>
</organism>
<protein>
    <submittedName>
        <fullName evidence="2">Uncharacterized protein</fullName>
    </submittedName>
</protein>
<accession>A0A5S6R2W4</accession>
<keyword evidence="1" id="KW-1185">Reference proteome</keyword>
<evidence type="ECO:0000313" key="1">
    <source>
        <dbReference type="Proteomes" id="UP000046395"/>
    </source>
</evidence>
<reference evidence="2" key="1">
    <citation type="submission" date="2019-12" db="UniProtKB">
        <authorList>
            <consortium name="WormBaseParasite"/>
        </authorList>
    </citation>
    <scope>IDENTIFICATION</scope>
</reference>
<dbReference type="AlphaFoldDB" id="A0A5S6R2W4"/>